<organism evidence="3 4">
    <name type="scientific">Phomopsis amygdali</name>
    <name type="common">Fusicoccum amygdali</name>
    <dbReference type="NCBI Taxonomy" id="1214568"/>
    <lineage>
        <taxon>Eukaryota</taxon>
        <taxon>Fungi</taxon>
        <taxon>Dikarya</taxon>
        <taxon>Ascomycota</taxon>
        <taxon>Pezizomycotina</taxon>
        <taxon>Sordariomycetes</taxon>
        <taxon>Sordariomycetidae</taxon>
        <taxon>Diaporthales</taxon>
        <taxon>Diaporthaceae</taxon>
        <taxon>Diaporthe</taxon>
    </lineage>
</organism>
<comment type="caution">
    <text evidence="3">The sequence shown here is derived from an EMBL/GenBank/DDBJ whole genome shotgun (WGS) entry which is preliminary data.</text>
</comment>
<keyword evidence="2" id="KW-0472">Membrane</keyword>
<sequence>MGGDAIPSTEENMDISSKPRRRRQDPYFWQLIVLRIPLAIFAVAIIAYLTHYIRRWQGAIRRPEDADDPYVTRKDAASQSGLALGMRVQNKTDVRILAQASVSLAVAVWETLARLVPRYRFGPKPLGHGTIFFDLLTIGIGIPGWLFFMLAELNKEPSYPTPWRDDQDRAAMLVLVFWIFHCVMCITGCSACCGCCCWASTTPKQGETSVQTHPEQGQDLEQGETVEPLPNYKQSTGLEEVEPSAISVDPPSYPEAVRQPSHTKI</sequence>
<feature type="transmembrane region" description="Helical" evidence="2">
    <location>
        <begin position="170"/>
        <end position="199"/>
    </location>
</feature>
<keyword evidence="2" id="KW-0812">Transmembrane</keyword>
<gene>
    <name evidence="3" type="ORF">N8I77_005351</name>
</gene>
<keyword evidence="4" id="KW-1185">Reference proteome</keyword>
<dbReference type="AlphaFoldDB" id="A0AAD9SEE4"/>
<feature type="region of interest" description="Disordered" evidence="1">
    <location>
        <begin position="207"/>
        <end position="265"/>
    </location>
</feature>
<evidence type="ECO:0000256" key="1">
    <source>
        <dbReference type="SAM" id="MobiDB-lite"/>
    </source>
</evidence>
<name>A0AAD9SEE4_PHOAM</name>
<evidence type="ECO:0000256" key="2">
    <source>
        <dbReference type="SAM" id="Phobius"/>
    </source>
</evidence>
<dbReference type="Proteomes" id="UP001265746">
    <property type="component" value="Unassembled WGS sequence"/>
</dbReference>
<feature type="transmembrane region" description="Helical" evidence="2">
    <location>
        <begin position="27"/>
        <end position="49"/>
    </location>
</feature>
<keyword evidence="2" id="KW-1133">Transmembrane helix</keyword>
<evidence type="ECO:0000313" key="3">
    <source>
        <dbReference type="EMBL" id="KAK2606616.1"/>
    </source>
</evidence>
<dbReference type="EMBL" id="JAUJFL010000003">
    <property type="protein sequence ID" value="KAK2606616.1"/>
    <property type="molecule type" value="Genomic_DNA"/>
</dbReference>
<reference evidence="3" key="1">
    <citation type="submission" date="2023-06" db="EMBL/GenBank/DDBJ databases">
        <authorList>
            <person name="Noh H."/>
        </authorList>
    </citation>
    <scope>NUCLEOTIDE SEQUENCE</scope>
    <source>
        <strain evidence="3">DUCC20226</strain>
    </source>
</reference>
<protein>
    <submittedName>
        <fullName evidence="3">Uncharacterized protein</fullName>
    </submittedName>
</protein>
<accession>A0AAD9SEE4</accession>
<feature type="transmembrane region" description="Helical" evidence="2">
    <location>
        <begin position="129"/>
        <end position="150"/>
    </location>
</feature>
<proteinExistence type="predicted"/>
<evidence type="ECO:0000313" key="4">
    <source>
        <dbReference type="Proteomes" id="UP001265746"/>
    </source>
</evidence>